<evidence type="ECO:0000313" key="3">
    <source>
        <dbReference type="EMBL" id="XBS88851.1"/>
    </source>
</evidence>
<feature type="compositionally biased region" description="Acidic residues" evidence="1">
    <location>
        <begin position="16"/>
        <end position="25"/>
    </location>
</feature>
<protein>
    <submittedName>
        <fullName evidence="3">DUF262 domain-containing protein</fullName>
    </submittedName>
</protein>
<dbReference type="InterPro" id="IPR004919">
    <property type="entry name" value="GmrSD_N"/>
</dbReference>
<feature type="region of interest" description="Disordered" evidence="1">
    <location>
        <begin position="1"/>
        <end position="26"/>
    </location>
</feature>
<dbReference type="RefSeq" id="WP_350015591.1">
    <property type="nucleotide sequence ID" value="NZ_CP157948.1"/>
</dbReference>
<proteinExistence type="predicted"/>
<dbReference type="PANTHER" id="PTHR39639:SF1">
    <property type="entry name" value="DUF262 DOMAIN-CONTAINING PROTEIN"/>
    <property type="match status" value="1"/>
</dbReference>
<evidence type="ECO:0000256" key="1">
    <source>
        <dbReference type="SAM" id="MobiDB-lite"/>
    </source>
</evidence>
<evidence type="ECO:0000259" key="2">
    <source>
        <dbReference type="Pfam" id="PF03235"/>
    </source>
</evidence>
<name>A0AAU7QH49_9GAMM</name>
<dbReference type="AlphaFoldDB" id="A0AAU7QH49"/>
<reference evidence="3" key="1">
    <citation type="submission" date="2024-06" db="EMBL/GenBank/DDBJ databases">
        <authorList>
            <person name="Sun Y."/>
        </authorList>
    </citation>
    <scope>NUCLEOTIDE SEQUENCE</scope>
    <source>
        <strain evidence="3">IGA1.0</strain>
    </source>
</reference>
<gene>
    <name evidence="3" type="ORF">ABNK63_10590</name>
</gene>
<sequence length="394" mass="44902">MNQSPSDLDAIRGEFEPAELVDEEDTSRFDQVKPWNPAKIRITTKNFSLREVVDQIAQKEIDLAPDFQRDYVWKARQRTRLIESILLGIPLPAFYFNQSNEGTYQVVDGVQRLSTISLFMRNQHALDKSDLEYLEHLHGATFDSLDPPASRRLRSTQIVVHVIEPQTPDEVKYDIFSRVNTLGSPLSAQEIRHAMSKDFSRSFLKRLAESEAFDLATKRHYWSRSVNGGFVRDSGRMTNRELVLRFCAFKNYSAEEYRKHSSLDAFLVEFTRRLDGVSTMAPVISENEVKELELAFERGMLNASAILDDAAFRRWPIGARRGPINRAVFESQAIALSDFKLDQLLPNKREIATGFRELFSDPEYSKAVTVATGDPKSVAMRLSVTKTVLKSIVG</sequence>
<feature type="domain" description="GmrSD restriction endonucleases N-terminal" evidence="2">
    <location>
        <begin position="53"/>
        <end position="194"/>
    </location>
</feature>
<dbReference type="EMBL" id="CP157948">
    <property type="protein sequence ID" value="XBS88851.1"/>
    <property type="molecule type" value="Genomic_DNA"/>
</dbReference>
<dbReference type="Pfam" id="PF03235">
    <property type="entry name" value="GmrSD_N"/>
    <property type="match status" value="1"/>
</dbReference>
<dbReference type="PANTHER" id="PTHR39639">
    <property type="entry name" value="CHROMOSOME 16, WHOLE GENOME SHOTGUN SEQUENCE"/>
    <property type="match status" value="1"/>
</dbReference>
<accession>A0AAU7QH49</accession>
<organism evidence="3">
    <name type="scientific">Rhodanobacter sp. IGA1.0</name>
    <dbReference type="NCBI Taxonomy" id="3158582"/>
    <lineage>
        <taxon>Bacteria</taxon>
        <taxon>Pseudomonadati</taxon>
        <taxon>Pseudomonadota</taxon>
        <taxon>Gammaproteobacteria</taxon>
        <taxon>Lysobacterales</taxon>
        <taxon>Rhodanobacteraceae</taxon>
        <taxon>Rhodanobacter</taxon>
    </lineage>
</organism>